<dbReference type="EMBL" id="QAOI01000001">
    <property type="protein sequence ID" value="PTQ78768.1"/>
    <property type="molecule type" value="Genomic_DNA"/>
</dbReference>
<dbReference type="InterPro" id="IPR045538">
    <property type="entry name" value="CIS_TMP"/>
</dbReference>
<dbReference type="RefSeq" id="WP_181258358.1">
    <property type="nucleotide sequence ID" value="NZ_QAOI01000001.1"/>
</dbReference>
<feature type="compositionally biased region" description="Low complexity" evidence="1">
    <location>
        <begin position="355"/>
        <end position="365"/>
    </location>
</feature>
<feature type="region of interest" description="Disordered" evidence="1">
    <location>
        <begin position="316"/>
        <end position="365"/>
    </location>
</feature>
<sequence>MNAGFNTMSSTHRIDEFIFDCSFDSFSLANEHEPEMNAFLTAKLLPAIDSILDEFDETDAIWRLDRVEIDLGNIPGVDFYAELIQRVQEELSDQLRAMQSNFVQPGSIPFKTLPTQLPVQRLSKIQTDLEKLQDFLLTGRMPWSMDTADRHVHEKMLQQVLREHSASAAWVHLLKRLPPAERTVVINRLVSQFPRSALEDVLSRITPDHAHPLLDFLRLYQRAMSHTDTMPAAQTQAVNAAWEKLLALLLQHGPSEANRVTLLDRLFREIAPPQARESLALLKRIRQLAAQSRHEERTGSLLYDALLVMENDYARNPHADSTGNSALPMPQNGDRDAARSKMKGTESEREEEVQPPEITAQAAEAEQTRPVHEALYFRIVAALQQAKLIDAEFASSVLRLQVAERRQRLHRLLQSPAIKPQLLQLPQLILLDISYWLSPPTALLFERLLAHSVVLYRLPGSSGKATQKHWKQQLWSVSLDYLLSETATEIDPAAYLQTLVRAVSPKEARLQTTLHAWHVALEHSKTGSAIAALLRTLIGGAPAWQQTAEETPHSVQELNPASEAHAAYWQLQQRFTTGQPAAGYDLSALLETLATNHPAQLRQLYQDLRNRHYDVTAAQLDAVELHSLVEQLLRMESASDTADRRTFLQAIEKYADHANDRQAYYRLLLEDLLHDREIDLEAIASQSQQTPFQPSDAREDRNEQAKQAETESAVGSTSQQSTEQHSPASDEALYATVIAALRAAQLIDAHHATIETSTQPAELRQRLRMTLRAIAVPGWVNKLPPSIRMEIAYLLAPQAAVLNEHLLAQTDKLYRVTGLAGQSNRQQWQQRLWAASLRYLLTLDTVEITPAAYLQALARDVSDETDAQITLRAWYEALAQGEAGDKAQTADFQPLPESRLEEREIDPKAIAALPQQTLLENDSAHKNRDKPITAEPVSTGSTFQPMAPQPQTGFETLYVTVMAELCRLGLIHERLAAIEESIQPADLRQRLRTALRALAVHDWVNQLAQSVRMDIAYLLAPSAAVLNEHLLAHADKLYRATAQIEQSSEKQWEQRLWAASMRYLLTQDAADISPAAYLQALARGLSGEADAQATLQAWHEALAQRNTSGALHTLMRGFAASTQAEGRADAVHSEPAKLEAIKETESVKEIRLPEITAQAAEAEQTRPVHEALYFRIVAALQQAKLIDAEFASSVLRLQVAERRQRLHRLLQSPAIKPQLLQLPQLILLDISYWLSPPTALLFERLLAHSVVLYRLPGSSGKATQKHWKQQLWSVSLDYLLSETATEIDPAAYLQTLVRAVSPKEARLQTTLHAWHVALEHSKTGSAIAALLRTLIGGAPAWQQTAEETPHSVQELNPASEAHAAYWQLQQRFTTGQPAAGYDLSALLETLATNHPAQLRQLYQDLRNRHYDVTAAQLDAVELHSLVEQLLRMESASDTADRRTFLQAIEKYADHANDRQAYYRLLLEDLLHDREIDLEAIASQSQQTPFQPSDAREDRNEQAKQAETESAVGSTSQQSTEQHSPASDEALYATVIAALRAAQLIDAHHATIETSTQPAELRQRLRMTLRAIAVPGWVNKLPPSIRMEIAYLLAPQAAVLNEHLLAQTDKLYRVTGQNNRQQWQQRLWAASLRYLLTLDTAEITPAIYLQALARGVSDETGVQITLRAWYEALAQNKTAAAIRLLLQALIDTPVESLQSGKENPLVETGVSPPVPVEQAAAIDWDALLNRTEPTDVTEEIYIDNAGQVLAAPYLPRLFSMLELVEEGAFVDRQAAERAAHLLQFMVNEQTQSPEYQLTLNKILCGVSTGIPICREIAISAQEQETIEGLMRGMVQNWKTIGNTSISGLRETFLRRKGKLQLKEDGMWYLTVEPGVFDMLLDSLPWSFSVIKHSWMERAVHVIWR</sequence>
<feature type="region of interest" description="Disordered" evidence="1">
    <location>
        <begin position="1481"/>
        <end position="1526"/>
    </location>
</feature>
<evidence type="ECO:0000313" key="3">
    <source>
        <dbReference type="Proteomes" id="UP000244128"/>
    </source>
</evidence>
<gene>
    <name evidence="2" type="ORF">C8R26_10183</name>
</gene>
<organism evidence="2 3">
    <name type="scientific">Nitrosomonas oligotropha</name>
    <dbReference type="NCBI Taxonomy" id="42354"/>
    <lineage>
        <taxon>Bacteria</taxon>
        <taxon>Pseudomonadati</taxon>
        <taxon>Pseudomonadota</taxon>
        <taxon>Betaproteobacteria</taxon>
        <taxon>Nitrosomonadales</taxon>
        <taxon>Nitrosomonadaceae</taxon>
        <taxon>Nitrosomonas</taxon>
    </lineage>
</organism>
<proteinExistence type="predicted"/>
<feature type="compositionally biased region" description="Polar residues" evidence="1">
    <location>
        <begin position="1510"/>
        <end position="1524"/>
    </location>
</feature>
<feature type="region of interest" description="Disordered" evidence="1">
    <location>
        <begin position="684"/>
        <end position="729"/>
    </location>
</feature>
<accession>A0A2T5I4Q1</accession>
<dbReference type="Pfam" id="PF19268">
    <property type="entry name" value="CIS_TMP"/>
    <property type="match status" value="2"/>
</dbReference>
<feature type="compositionally biased region" description="Polar residues" evidence="1">
    <location>
        <begin position="713"/>
        <end position="727"/>
    </location>
</feature>
<name>A0A2T5I4Q1_9PROT</name>
<protein>
    <submittedName>
        <fullName evidence="2">Uncharacterized protein</fullName>
    </submittedName>
</protein>
<feature type="compositionally biased region" description="Basic and acidic residues" evidence="1">
    <location>
        <begin position="1493"/>
        <end position="1506"/>
    </location>
</feature>
<dbReference type="Proteomes" id="UP000244128">
    <property type="component" value="Unassembled WGS sequence"/>
</dbReference>
<evidence type="ECO:0000313" key="2">
    <source>
        <dbReference type="EMBL" id="PTQ78768.1"/>
    </source>
</evidence>
<feature type="compositionally biased region" description="Polar residues" evidence="1">
    <location>
        <begin position="1481"/>
        <end position="1490"/>
    </location>
</feature>
<feature type="compositionally biased region" description="Polar residues" evidence="1">
    <location>
        <begin position="684"/>
        <end position="693"/>
    </location>
</feature>
<reference evidence="2 3" key="1">
    <citation type="submission" date="2018-04" db="EMBL/GenBank/DDBJ databases">
        <title>Active sludge and wastewater microbial communities from Klosterneuburg, Austria.</title>
        <authorList>
            <person name="Wagner M."/>
        </authorList>
    </citation>
    <scope>NUCLEOTIDE SEQUENCE [LARGE SCALE GENOMIC DNA]</scope>
    <source>
        <strain evidence="2 3">Nm49</strain>
    </source>
</reference>
<comment type="caution">
    <text evidence="2">The sequence shown here is derived from an EMBL/GenBank/DDBJ whole genome shotgun (WGS) entry which is preliminary data.</text>
</comment>
<feature type="compositionally biased region" description="Basic and acidic residues" evidence="1">
    <location>
        <begin position="696"/>
        <end position="709"/>
    </location>
</feature>
<evidence type="ECO:0000256" key="1">
    <source>
        <dbReference type="SAM" id="MobiDB-lite"/>
    </source>
</evidence>
<feature type="compositionally biased region" description="Basic and acidic residues" evidence="1">
    <location>
        <begin position="333"/>
        <end position="347"/>
    </location>
</feature>